<protein>
    <submittedName>
        <fullName evidence="1">Uncharacterized protein</fullName>
    </submittedName>
</protein>
<accession>G4CQ99</accession>
<dbReference type="EMBL" id="AGAZ01000045">
    <property type="protein sequence ID" value="EGZ46674.1"/>
    <property type="molecule type" value="Genomic_DNA"/>
</dbReference>
<keyword evidence="2" id="KW-1185">Reference proteome</keyword>
<sequence>MLCRADACLKKRWRDYTTAFDKQFEIILKRVINPTASGYATHR</sequence>
<dbReference type="AlphaFoldDB" id="G4CQ99"/>
<proteinExistence type="predicted"/>
<organism evidence="1 2">
    <name type="scientific">Neisseria wadsworthii 9715</name>
    <dbReference type="NCBI Taxonomy" id="1030841"/>
    <lineage>
        <taxon>Bacteria</taxon>
        <taxon>Pseudomonadati</taxon>
        <taxon>Pseudomonadota</taxon>
        <taxon>Betaproteobacteria</taxon>
        <taxon>Neisseriales</taxon>
        <taxon>Neisseriaceae</taxon>
        <taxon>Neisseria</taxon>
    </lineage>
</organism>
<dbReference type="PATRIC" id="fig|1030841.3.peg.1242"/>
<dbReference type="Proteomes" id="UP000005336">
    <property type="component" value="Unassembled WGS sequence"/>
</dbReference>
<name>G4CQ99_9NEIS</name>
<comment type="caution">
    <text evidence="1">The sequence shown here is derived from an EMBL/GenBank/DDBJ whole genome shotgun (WGS) entry which is preliminary data.</text>
</comment>
<evidence type="ECO:0000313" key="1">
    <source>
        <dbReference type="EMBL" id="EGZ46674.1"/>
    </source>
</evidence>
<reference evidence="1 2" key="1">
    <citation type="submission" date="2011-06" db="EMBL/GenBank/DDBJ databases">
        <authorList>
            <person name="Muzny D."/>
            <person name="Qin X."/>
            <person name="Deng J."/>
            <person name="Jiang H."/>
            <person name="Liu Y."/>
            <person name="Qu J."/>
            <person name="Song X.-Z."/>
            <person name="Zhang L."/>
            <person name="Thornton R."/>
            <person name="Coyle M."/>
            <person name="Francisco L."/>
            <person name="Jackson L."/>
            <person name="Javaid M."/>
            <person name="Korchina V."/>
            <person name="Kovar C."/>
            <person name="Mata R."/>
            <person name="Mathew T."/>
            <person name="Ngo R."/>
            <person name="Nguyen L."/>
            <person name="Nguyen N."/>
            <person name="Okwuonu G."/>
            <person name="Ongeri F."/>
            <person name="Pham C."/>
            <person name="Simmons D."/>
            <person name="Wilczek-Boney K."/>
            <person name="Hale W."/>
            <person name="Jakkamsetti A."/>
            <person name="Pham P."/>
            <person name="Ruth R."/>
            <person name="San Lucas F."/>
            <person name="Warren J."/>
            <person name="Zhang J."/>
            <person name="Zhao Z."/>
            <person name="Zhou C."/>
            <person name="Zhu D."/>
            <person name="Lee S."/>
            <person name="Bess C."/>
            <person name="Blankenburg K."/>
            <person name="Forbes L."/>
            <person name="Fu Q."/>
            <person name="Gubbala S."/>
            <person name="Hirani K."/>
            <person name="Jayaseelan J.C."/>
            <person name="Lara F."/>
            <person name="Munidasa M."/>
            <person name="Palculict T."/>
            <person name="Patil S."/>
            <person name="Pu L.-L."/>
            <person name="Saada N."/>
            <person name="Tang L."/>
            <person name="Weissenberger G."/>
            <person name="Zhu Y."/>
            <person name="Hemphill L."/>
            <person name="Shang Y."/>
            <person name="Youmans B."/>
            <person name="Ayvaz T."/>
            <person name="Ross M."/>
            <person name="Santibanez J."/>
            <person name="Aqrawi P."/>
            <person name="Gross S."/>
            <person name="Joshi V."/>
            <person name="Fowler G."/>
            <person name="Nazareth L."/>
            <person name="Reid J."/>
            <person name="Worley K."/>
            <person name="Petrosino J."/>
            <person name="Highlander S."/>
            <person name="Gibbs R."/>
        </authorList>
    </citation>
    <scope>NUCLEOTIDE SEQUENCE [LARGE SCALE GENOMIC DNA]</scope>
    <source>
        <strain evidence="1 2">9715</strain>
    </source>
</reference>
<evidence type="ECO:0000313" key="2">
    <source>
        <dbReference type="Proteomes" id="UP000005336"/>
    </source>
</evidence>
<dbReference type="HOGENOM" id="CLU_3236598_0_0_4"/>
<gene>
    <name evidence="1" type="primary">cbbL</name>
    <name evidence="1" type="ORF">HMPREF9370_1259</name>
</gene>